<feature type="transmembrane region" description="Helical" evidence="7">
    <location>
        <begin position="347"/>
        <end position="374"/>
    </location>
</feature>
<reference evidence="8 9" key="1">
    <citation type="submission" date="2024-09" db="EMBL/GenBank/DDBJ databases">
        <title>Rethinking Asexuality: The Enigmatic Case of Functional Sexual Genes in Lepraria (Stereocaulaceae).</title>
        <authorList>
            <person name="Doellman M."/>
            <person name="Sun Y."/>
            <person name="Barcenas-Pena A."/>
            <person name="Lumbsch H.T."/>
            <person name="Grewe F."/>
        </authorList>
    </citation>
    <scope>NUCLEOTIDE SEQUENCE [LARGE SCALE GENOMIC DNA]</scope>
    <source>
        <strain evidence="8 9">Mercado 3170</strain>
    </source>
</reference>
<evidence type="ECO:0000256" key="4">
    <source>
        <dbReference type="ARBA" id="ARBA00022729"/>
    </source>
</evidence>
<feature type="transmembrane region" description="Helical" evidence="7">
    <location>
        <begin position="386"/>
        <end position="406"/>
    </location>
</feature>
<comment type="caution">
    <text evidence="8">The sequence shown here is derived from an EMBL/GenBank/DDBJ whole genome shotgun (WGS) entry which is preliminary data.</text>
</comment>
<feature type="chain" id="PRO_5044987069" description="Transmembrane 9 superfamily member" evidence="7">
    <location>
        <begin position="25"/>
        <end position="647"/>
    </location>
</feature>
<dbReference type="SUPFAM" id="SSF103473">
    <property type="entry name" value="MFS general substrate transporter"/>
    <property type="match status" value="1"/>
</dbReference>
<keyword evidence="6 7" id="KW-0472">Membrane</keyword>
<dbReference type="PANTHER" id="PTHR10766:SF111">
    <property type="entry name" value="TRANSMEMBRANE 9 SUPERFAMILY MEMBER 2"/>
    <property type="match status" value="1"/>
</dbReference>
<protein>
    <recommendedName>
        <fullName evidence="7">Transmembrane 9 superfamily member</fullName>
    </recommendedName>
</protein>
<feature type="transmembrane region" description="Helical" evidence="7">
    <location>
        <begin position="508"/>
        <end position="527"/>
    </location>
</feature>
<keyword evidence="3 7" id="KW-0812">Transmembrane</keyword>
<evidence type="ECO:0000256" key="3">
    <source>
        <dbReference type="ARBA" id="ARBA00022692"/>
    </source>
</evidence>
<keyword evidence="9" id="KW-1185">Reference proteome</keyword>
<dbReference type="Proteomes" id="UP001590950">
    <property type="component" value="Unassembled WGS sequence"/>
</dbReference>
<gene>
    <name evidence="8" type="ORF">N7G274_004966</name>
</gene>
<proteinExistence type="inferred from homology"/>
<feature type="transmembrane region" description="Helical" evidence="7">
    <location>
        <begin position="454"/>
        <end position="477"/>
    </location>
</feature>
<dbReference type="Pfam" id="PF02990">
    <property type="entry name" value="EMP70"/>
    <property type="match status" value="1"/>
</dbReference>
<accession>A0ABR4AGF4</accession>
<evidence type="ECO:0000256" key="7">
    <source>
        <dbReference type="RuleBase" id="RU363079"/>
    </source>
</evidence>
<feature type="transmembrane region" description="Helical" evidence="7">
    <location>
        <begin position="270"/>
        <end position="293"/>
    </location>
</feature>
<evidence type="ECO:0000313" key="8">
    <source>
        <dbReference type="EMBL" id="KAL2042473.1"/>
    </source>
</evidence>
<sequence length="647" mass="72478">MHYCSLSISCATLSALFFSSSVSAFYLPGVAPTTYREHDTVQLNVNHLTPALSETDSQLRSVISYDYYHPAFHFCKPKDGPKDVSESLGSILFGDRILTSPFELKMMVNETCKALCEEKKLDKPSANFVKRRIEQNYNLNWLVDGLPAGQPYTDLSTNINFTLRGFPLGEVDKDKKAILNNHYDIVIEYHKAGADKYRVVGVLVIPTSRKDSKWLGEGKPGDCGDVKQPLILNEDGETSVTWTYGIFWVESKTAWATRWDSYLHVFDPRIHWFSLVNSAVIVVFLCGMVAAILTRALKKDIARYNRLDSFNLDDLSGTNGDAEDGIQEDSGWKLVHGDVFRAPRNPLLLSVLLGNGSQLFVMVGTTITFALLGFLSPSNRGSLGTVMILLYTIFGFIGGYVSARVYKSFGGEKWKQNIALTPIMIPGIVFATFFLLNLFLWAKASSGAVPFTTMLVILGIWFVISVPLSFAGSWAGFRHPPFQPPVRVNQIPRQIPPSTTYLRPVPSMLLVGILPFGAIFVELYFIMNNMWFGKVYYMFGFLFLCYGIMIITCAAVTILLVYFLLCSENYHWQWRAFCAAGASAGYVFANALLYWLSRLSFGSFTSVVLYVGYSLLISFLFFILTGTIGFFSSWAFVHRIYGSIKVD</sequence>
<comment type="similarity">
    <text evidence="2 7">Belongs to the nonaspanin (TM9SF) (TC 9.A.2) family.</text>
</comment>
<keyword evidence="5 7" id="KW-1133">Transmembrane helix</keyword>
<evidence type="ECO:0000256" key="5">
    <source>
        <dbReference type="ARBA" id="ARBA00022989"/>
    </source>
</evidence>
<evidence type="ECO:0000256" key="6">
    <source>
        <dbReference type="ARBA" id="ARBA00023136"/>
    </source>
</evidence>
<feature type="signal peptide" evidence="7">
    <location>
        <begin position="1"/>
        <end position="24"/>
    </location>
</feature>
<dbReference type="InterPro" id="IPR004240">
    <property type="entry name" value="EMP70"/>
</dbReference>
<feature type="transmembrane region" description="Helical" evidence="7">
    <location>
        <begin position="608"/>
        <end position="637"/>
    </location>
</feature>
<evidence type="ECO:0000256" key="2">
    <source>
        <dbReference type="ARBA" id="ARBA00005227"/>
    </source>
</evidence>
<dbReference type="InterPro" id="IPR036259">
    <property type="entry name" value="MFS_trans_sf"/>
</dbReference>
<dbReference type="EMBL" id="JBEFKJ010000014">
    <property type="protein sequence ID" value="KAL2042473.1"/>
    <property type="molecule type" value="Genomic_DNA"/>
</dbReference>
<name>A0ABR4AGF4_9LECA</name>
<comment type="subcellular location">
    <subcellularLocation>
        <location evidence="1">Membrane</location>
        <topology evidence="1">Multi-pass membrane protein</topology>
    </subcellularLocation>
</comment>
<feature type="transmembrane region" description="Helical" evidence="7">
    <location>
        <begin position="577"/>
        <end position="596"/>
    </location>
</feature>
<evidence type="ECO:0000256" key="1">
    <source>
        <dbReference type="ARBA" id="ARBA00004141"/>
    </source>
</evidence>
<dbReference type="PANTHER" id="PTHR10766">
    <property type="entry name" value="TRANSMEMBRANE 9 SUPERFAMILY PROTEIN"/>
    <property type="match status" value="1"/>
</dbReference>
<keyword evidence="4 7" id="KW-0732">Signal</keyword>
<feature type="transmembrane region" description="Helical" evidence="7">
    <location>
        <begin position="539"/>
        <end position="565"/>
    </location>
</feature>
<evidence type="ECO:0000313" key="9">
    <source>
        <dbReference type="Proteomes" id="UP001590950"/>
    </source>
</evidence>
<feature type="transmembrane region" description="Helical" evidence="7">
    <location>
        <begin position="418"/>
        <end position="442"/>
    </location>
</feature>
<organism evidence="8 9">
    <name type="scientific">Stereocaulon virgatum</name>
    <dbReference type="NCBI Taxonomy" id="373712"/>
    <lineage>
        <taxon>Eukaryota</taxon>
        <taxon>Fungi</taxon>
        <taxon>Dikarya</taxon>
        <taxon>Ascomycota</taxon>
        <taxon>Pezizomycotina</taxon>
        <taxon>Lecanoromycetes</taxon>
        <taxon>OSLEUM clade</taxon>
        <taxon>Lecanoromycetidae</taxon>
        <taxon>Lecanorales</taxon>
        <taxon>Lecanorineae</taxon>
        <taxon>Stereocaulaceae</taxon>
        <taxon>Stereocaulon</taxon>
    </lineage>
</organism>